<sequence length="70" mass="7878">MRGVCDNAKERIEGRRPSSKGLDGLFFIFCQLSQVCEPGQMVTSSKSLEFSVSVFCHRQKFGFDAKCHES</sequence>
<evidence type="ECO:0000313" key="1">
    <source>
        <dbReference type="EnsemblPlants" id="AET6Gv20129400.12"/>
    </source>
</evidence>
<evidence type="ECO:0000313" key="2">
    <source>
        <dbReference type="Proteomes" id="UP000015105"/>
    </source>
</evidence>
<dbReference type="Gramene" id="AET6Gv20129400.12">
    <property type="protein sequence ID" value="AET6Gv20129400.12"/>
    <property type="gene ID" value="AET6Gv20129400"/>
</dbReference>
<keyword evidence="2" id="KW-1185">Reference proteome</keyword>
<reference evidence="1" key="3">
    <citation type="journal article" date="2017" name="Nature">
        <title>Genome sequence of the progenitor of the wheat D genome Aegilops tauschii.</title>
        <authorList>
            <person name="Luo M.C."/>
            <person name="Gu Y.Q."/>
            <person name="Puiu D."/>
            <person name="Wang H."/>
            <person name="Twardziok S.O."/>
            <person name="Deal K.R."/>
            <person name="Huo N."/>
            <person name="Zhu T."/>
            <person name="Wang L."/>
            <person name="Wang Y."/>
            <person name="McGuire P.E."/>
            <person name="Liu S."/>
            <person name="Long H."/>
            <person name="Ramasamy R.K."/>
            <person name="Rodriguez J.C."/>
            <person name="Van S.L."/>
            <person name="Yuan L."/>
            <person name="Wang Z."/>
            <person name="Xia Z."/>
            <person name="Xiao L."/>
            <person name="Anderson O.D."/>
            <person name="Ouyang S."/>
            <person name="Liang Y."/>
            <person name="Zimin A.V."/>
            <person name="Pertea G."/>
            <person name="Qi P."/>
            <person name="Bennetzen J.L."/>
            <person name="Dai X."/>
            <person name="Dawson M.W."/>
            <person name="Muller H.G."/>
            <person name="Kugler K."/>
            <person name="Rivarola-Duarte L."/>
            <person name="Spannagl M."/>
            <person name="Mayer K.F.X."/>
            <person name="Lu F.H."/>
            <person name="Bevan M.W."/>
            <person name="Leroy P."/>
            <person name="Li P."/>
            <person name="You F.M."/>
            <person name="Sun Q."/>
            <person name="Liu Z."/>
            <person name="Lyons E."/>
            <person name="Wicker T."/>
            <person name="Salzberg S.L."/>
            <person name="Devos K.M."/>
            <person name="Dvorak J."/>
        </authorList>
    </citation>
    <scope>NUCLEOTIDE SEQUENCE [LARGE SCALE GENOMIC DNA]</scope>
    <source>
        <strain evidence="1">cv. AL8/78</strain>
    </source>
</reference>
<accession>A0A453MWX8</accession>
<reference evidence="1" key="4">
    <citation type="submission" date="2019-03" db="UniProtKB">
        <authorList>
            <consortium name="EnsemblPlants"/>
        </authorList>
    </citation>
    <scope>IDENTIFICATION</scope>
</reference>
<name>A0A453MWX8_AEGTS</name>
<protein>
    <submittedName>
        <fullName evidence="1">Uncharacterized protein</fullName>
    </submittedName>
</protein>
<reference evidence="1" key="5">
    <citation type="journal article" date="2021" name="G3 (Bethesda)">
        <title>Aegilops tauschii genome assembly Aet v5.0 features greater sequence contiguity and improved annotation.</title>
        <authorList>
            <person name="Wang L."/>
            <person name="Zhu T."/>
            <person name="Rodriguez J.C."/>
            <person name="Deal K.R."/>
            <person name="Dubcovsky J."/>
            <person name="McGuire P.E."/>
            <person name="Lux T."/>
            <person name="Spannagl M."/>
            <person name="Mayer K.F.X."/>
            <person name="Baldrich P."/>
            <person name="Meyers B.C."/>
            <person name="Huo N."/>
            <person name="Gu Y.Q."/>
            <person name="Zhou H."/>
            <person name="Devos K.M."/>
            <person name="Bennetzen J.L."/>
            <person name="Unver T."/>
            <person name="Budak H."/>
            <person name="Gulick P.J."/>
            <person name="Galiba G."/>
            <person name="Kalapos B."/>
            <person name="Nelson D.R."/>
            <person name="Li P."/>
            <person name="You F.M."/>
            <person name="Luo M.C."/>
            <person name="Dvorak J."/>
        </authorList>
    </citation>
    <scope>NUCLEOTIDE SEQUENCE [LARGE SCALE GENOMIC DNA]</scope>
    <source>
        <strain evidence="1">cv. AL8/78</strain>
    </source>
</reference>
<organism evidence="1 2">
    <name type="scientific">Aegilops tauschii subsp. strangulata</name>
    <name type="common">Goatgrass</name>
    <dbReference type="NCBI Taxonomy" id="200361"/>
    <lineage>
        <taxon>Eukaryota</taxon>
        <taxon>Viridiplantae</taxon>
        <taxon>Streptophyta</taxon>
        <taxon>Embryophyta</taxon>
        <taxon>Tracheophyta</taxon>
        <taxon>Spermatophyta</taxon>
        <taxon>Magnoliopsida</taxon>
        <taxon>Liliopsida</taxon>
        <taxon>Poales</taxon>
        <taxon>Poaceae</taxon>
        <taxon>BOP clade</taxon>
        <taxon>Pooideae</taxon>
        <taxon>Triticodae</taxon>
        <taxon>Triticeae</taxon>
        <taxon>Triticinae</taxon>
        <taxon>Aegilops</taxon>
    </lineage>
</organism>
<dbReference type="AlphaFoldDB" id="A0A453MWX8"/>
<dbReference type="Proteomes" id="UP000015105">
    <property type="component" value="Chromosome 6D"/>
</dbReference>
<proteinExistence type="predicted"/>
<reference evidence="2" key="1">
    <citation type="journal article" date="2014" name="Science">
        <title>Ancient hybridizations among the ancestral genomes of bread wheat.</title>
        <authorList>
            <consortium name="International Wheat Genome Sequencing Consortium,"/>
            <person name="Marcussen T."/>
            <person name="Sandve S.R."/>
            <person name="Heier L."/>
            <person name="Spannagl M."/>
            <person name="Pfeifer M."/>
            <person name="Jakobsen K.S."/>
            <person name="Wulff B.B."/>
            <person name="Steuernagel B."/>
            <person name="Mayer K.F."/>
            <person name="Olsen O.A."/>
        </authorList>
    </citation>
    <scope>NUCLEOTIDE SEQUENCE [LARGE SCALE GENOMIC DNA]</scope>
    <source>
        <strain evidence="2">cv. AL8/78</strain>
    </source>
</reference>
<reference evidence="2" key="2">
    <citation type="journal article" date="2017" name="Nat. Plants">
        <title>The Aegilops tauschii genome reveals multiple impacts of transposons.</title>
        <authorList>
            <person name="Zhao G."/>
            <person name="Zou C."/>
            <person name="Li K."/>
            <person name="Wang K."/>
            <person name="Li T."/>
            <person name="Gao L."/>
            <person name="Zhang X."/>
            <person name="Wang H."/>
            <person name="Yang Z."/>
            <person name="Liu X."/>
            <person name="Jiang W."/>
            <person name="Mao L."/>
            <person name="Kong X."/>
            <person name="Jiao Y."/>
            <person name="Jia J."/>
        </authorList>
    </citation>
    <scope>NUCLEOTIDE SEQUENCE [LARGE SCALE GENOMIC DNA]</scope>
    <source>
        <strain evidence="2">cv. AL8/78</strain>
    </source>
</reference>
<dbReference type="EnsemblPlants" id="AET6Gv20129400.12">
    <property type="protein sequence ID" value="AET6Gv20129400.12"/>
    <property type="gene ID" value="AET6Gv20129400"/>
</dbReference>